<sequence length="211" mass="23816">MNRLLGITTTALLLVLVPLQVASAAKLYRWVDESGQVHYGYTVPPAYVKQGSDELSNRGRTVSSTPRAKTQEEIAEEKRIAAEKKRLAAKEAERKHKQDIYDSILVRTYGSAKEIEMVRDRNLEAIDASIITSEGRIEKLSGDLGNRKKEAATQERRGKAISATMRDGIAMVQSQIAENRAFIENKRVERAQLVEKYAKAMERFLQLRPTR</sequence>
<comment type="caution">
    <text evidence="3">The sequence shown here is derived from an EMBL/GenBank/DDBJ whole genome shotgun (WGS) entry which is preliminary data.</text>
</comment>
<protein>
    <recommendedName>
        <fullName evidence="2">DUF4124 domain-containing protein</fullName>
    </recommendedName>
</protein>
<feature type="coiled-coil region" evidence="1">
    <location>
        <begin position="67"/>
        <end position="95"/>
    </location>
</feature>
<dbReference type="RefSeq" id="WP_078483912.1">
    <property type="nucleotide sequence ID" value="NZ_MPRL01000039.1"/>
</dbReference>
<dbReference type="EMBL" id="MPRL01000039">
    <property type="protein sequence ID" value="OOZ39897.1"/>
    <property type="molecule type" value="Genomic_DNA"/>
</dbReference>
<dbReference type="Pfam" id="PF13511">
    <property type="entry name" value="DUF4124"/>
    <property type="match status" value="1"/>
</dbReference>
<proteinExistence type="predicted"/>
<dbReference type="Proteomes" id="UP000191110">
    <property type="component" value="Unassembled WGS sequence"/>
</dbReference>
<gene>
    <name evidence="3" type="ORF">BOW53_09860</name>
</gene>
<feature type="domain" description="DUF4124" evidence="2">
    <location>
        <begin position="14"/>
        <end position="50"/>
    </location>
</feature>
<reference evidence="3 4" key="1">
    <citation type="submission" date="2016-11" db="EMBL/GenBank/DDBJ databases">
        <title>Mixed transmission modes and dynamic genome evolution in an obligate animal-bacterial symbiosis.</title>
        <authorList>
            <person name="Russell S.L."/>
            <person name="Corbett-Detig R.B."/>
            <person name="Cavanaugh C.M."/>
        </authorList>
    </citation>
    <scope>NUCLEOTIDE SEQUENCE [LARGE SCALE GENOMIC DNA]</scope>
    <source>
        <strain evidence="3">Sveles-Q1</strain>
    </source>
</reference>
<keyword evidence="1" id="KW-0175">Coiled coil</keyword>
<keyword evidence="4" id="KW-1185">Reference proteome</keyword>
<evidence type="ECO:0000256" key="1">
    <source>
        <dbReference type="SAM" id="Coils"/>
    </source>
</evidence>
<name>A0A1T2L461_9GAMM</name>
<dbReference type="OrthoDB" id="7064973at2"/>
<evidence type="ECO:0000313" key="3">
    <source>
        <dbReference type="EMBL" id="OOZ39897.1"/>
    </source>
</evidence>
<accession>A0A1T2L461</accession>
<dbReference type="InterPro" id="IPR025392">
    <property type="entry name" value="DUF4124"/>
</dbReference>
<evidence type="ECO:0000313" key="4">
    <source>
        <dbReference type="Proteomes" id="UP000191110"/>
    </source>
</evidence>
<dbReference type="AlphaFoldDB" id="A0A1T2L461"/>
<organism evidence="3 4">
    <name type="scientific">Solemya pervernicosa gill symbiont</name>
    <dbReference type="NCBI Taxonomy" id="642797"/>
    <lineage>
        <taxon>Bacteria</taxon>
        <taxon>Pseudomonadati</taxon>
        <taxon>Pseudomonadota</taxon>
        <taxon>Gammaproteobacteria</taxon>
        <taxon>sulfur-oxidizing symbionts</taxon>
    </lineage>
</organism>
<evidence type="ECO:0000259" key="2">
    <source>
        <dbReference type="Pfam" id="PF13511"/>
    </source>
</evidence>